<keyword evidence="3" id="KW-1185">Reference proteome</keyword>
<name>A0AAD6LBW0_9ROSI</name>
<feature type="region of interest" description="Disordered" evidence="1">
    <location>
        <begin position="1"/>
        <end position="40"/>
    </location>
</feature>
<gene>
    <name evidence="2" type="ORF">NC653_039642</name>
</gene>
<sequence>MAPPSMAETQLFSESCTSTQPSQASTAASSSAPVAIADSQPLNHQEQLLAAAAIQDGDKSRLCTSSSSHSSIPLPHRQQWLCFLLCTRSKNQQRRANNSSNMTAGYPPGPPSSVSTSTRGTRRQGEGEDTRRRSDEHRQWRAKKPDRKQTSACVSNSRMQPATVPNRVTDLDQ</sequence>
<evidence type="ECO:0000256" key="1">
    <source>
        <dbReference type="SAM" id="MobiDB-lite"/>
    </source>
</evidence>
<feature type="compositionally biased region" description="Basic and acidic residues" evidence="1">
    <location>
        <begin position="123"/>
        <end position="139"/>
    </location>
</feature>
<reference evidence="2 3" key="1">
    <citation type="journal article" date="2023" name="Mol. Ecol. Resour.">
        <title>Chromosome-level genome assembly of a triploid poplar Populus alba 'Berolinensis'.</title>
        <authorList>
            <person name="Chen S."/>
            <person name="Yu Y."/>
            <person name="Wang X."/>
            <person name="Wang S."/>
            <person name="Zhang T."/>
            <person name="Zhou Y."/>
            <person name="He R."/>
            <person name="Meng N."/>
            <person name="Wang Y."/>
            <person name="Liu W."/>
            <person name="Liu Z."/>
            <person name="Liu J."/>
            <person name="Guo Q."/>
            <person name="Huang H."/>
            <person name="Sederoff R.R."/>
            <person name="Wang G."/>
            <person name="Qu G."/>
            <person name="Chen S."/>
        </authorList>
    </citation>
    <scope>NUCLEOTIDE SEQUENCE [LARGE SCALE GENOMIC DNA]</scope>
    <source>
        <strain evidence="2">SC-2020</strain>
    </source>
</reference>
<proteinExistence type="predicted"/>
<evidence type="ECO:0000313" key="3">
    <source>
        <dbReference type="Proteomes" id="UP001164929"/>
    </source>
</evidence>
<dbReference type="AlphaFoldDB" id="A0AAD6LBW0"/>
<feature type="compositionally biased region" description="Polar residues" evidence="1">
    <location>
        <begin position="150"/>
        <end position="160"/>
    </location>
</feature>
<feature type="region of interest" description="Disordered" evidence="1">
    <location>
        <begin position="92"/>
        <end position="173"/>
    </location>
</feature>
<feature type="compositionally biased region" description="Polar residues" evidence="1">
    <location>
        <begin position="7"/>
        <end position="16"/>
    </location>
</feature>
<feature type="compositionally biased region" description="Low complexity" evidence="1">
    <location>
        <begin position="17"/>
        <end position="33"/>
    </location>
</feature>
<protein>
    <submittedName>
        <fullName evidence="2">Uncharacterized protein</fullName>
    </submittedName>
</protein>
<feature type="compositionally biased region" description="Polar residues" evidence="1">
    <location>
        <begin position="92"/>
        <end position="103"/>
    </location>
</feature>
<dbReference type="EMBL" id="JAQIZT010000018">
    <property type="protein sequence ID" value="KAJ6957739.1"/>
    <property type="molecule type" value="Genomic_DNA"/>
</dbReference>
<dbReference type="Proteomes" id="UP001164929">
    <property type="component" value="Chromosome 18"/>
</dbReference>
<accession>A0AAD6LBW0</accession>
<organism evidence="2 3">
    <name type="scientific">Populus alba x Populus x berolinensis</name>
    <dbReference type="NCBI Taxonomy" id="444605"/>
    <lineage>
        <taxon>Eukaryota</taxon>
        <taxon>Viridiplantae</taxon>
        <taxon>Streptophyta</taxon>
        <taxon>Embryophyta</taxon>
        <taxon>Tracheophyta</taxon>
        <taxon>Spermatophyta</taxon>
        <taxon>Magnoliopsida</taxon>
        <taxon>eudicotyledons</taxon>
        <taxon>Gunneridae</taxon>
        <taxon>Pentapetalae</taxon>
        <taxon>rosids</taxon>
        <taxon>fabids</taxon>
        <taxon>Malpighiales</taxon>
        <taxon>Salicaceae</taxon>
        <taxon>Saliceae</taxon>
        <taxon>Populus</taxon>
    </lineage>
</organism>
<comment type="caution">
    <text evidence="2">The sequence shown here is derived from an EMBL/GenBank/DDBJ whole genome shotgun (WGS) entry which is preliminary data.</text>
</comment>
<evidence type="ECO:0000313" key="2">
    <source>
        <dbReference type="EMBL" id="KAJ6957739.1"/>
    </source>
</evidence>